<dbReference type="EMBL" id="CP036291">
    <property type="protein sequence ID" value="QDU87540.1"/>
    <property type="molecule type" value="Genomic_DNA"/>
</dbReference>
<dbReference type="AlphaFoldDB" id="A0A518D7T8"/>
<feature type="region of interest" description="Disordered" evidence="1">
    <location>
        <begin position="404"/>
        <end position="425"/>
    </location>
</feature>
<dbReference type="Proteomes" id="UP000317429">
    <property type="component" value="Chromosome"/>
</dbReference>
<evidence type="ECO:0000256" key="2">
    <source>
        <dbReference type="SAM" id="SignalP"/>
    </source>
</evidence>
<name>A0A518D7T8_9BACT</name>
<feature type="compositionally biased region" description="Low complexity" evidence="1">
    <location>
        <begin position="43"/>
        <end position="57"/>
    </location>
</feature>
<organism evidence="3 4">
    <name type="scientific">Pirellulimonas nuda</name>
    <dbReference type="NCBI Taxonomy" id="2528009"/>
    <lineage>
        <taxon>Bacteria</taxon>
        <taxon>Pseudomonadati</taxon>
        <taxon>Planctomycetota</taxon>
        <taxon>Planctomycetia</taxon>
        <taxon>Pirellulales</taxon>
        <taxon>Lacipirellulaceae</taxon>
        <taxon>Pirellulimonas</taxon>
    </lineage>
</organism>
<evidence type="ECO:0000313" key="3">
    <source>
        <dbReference type="EMBL" id="QDU87540.1"/>
    </source>
</evidence>
<reference evidence="3 4" key="1">
    <citation type="submission" date="2019-02" db="EMBL/GenBank/DDBJ databases">
        <title>Deep-cultivation of Planctomycetes and their phenomic and genomic characterization uncovers novel biology.</title>
        <authorList>
            <person name="Wiegand S."/>
            <person name="Jogler M."/>
            <person name="Boedeker C."/>
            <person name="Pinto D."/>
            <person name="Vollmers J."/>
            <person name="Rivas-Marin E."/>
            <person name="Kohn T."/>
            <person name="Peeters S.H."/>
            <person name="Heuer A."/>
            <person name="Rast P."/>
            <person name="Oberbeckmann S."/>
            <person name="Bunk B."/>
            <person name="Jeske O."/>
            <person name="Meyerdierks A."/>
            <person name="Storesund J.E."/>
            <person name="Kallscheuer N."/>
            <person name="Luecker S."/>
            <person name="Lage O.M."/>
            <person name="Pohl T."/>
            <person name="Merkel B.J."/>
            <person name="Hornburger P."/>
            <person name="Mueller R.-W."/>
            <person name="Bruemmer F."/>
            <person name="Labrenz M."/>
            <person name="Spormann A.M."/>
            <person name="Op den Camp H."/>
            <person name="Overmann J."/>
            <person name="Amann R."/>
            <person name="Jetten M.S.M."/>
            <person name="Mascher T."/>
            <person name="Medema M.H."/>
            <person name="Devos D.P."/>
            <person name="Kaster A.-K."/>
            <person name="Ovreas L."/>
            <person name="Rohde M."/>
            <person name="Galperin M.Y."/>
            <person name="Jogler C."/>
        </authorList>
    </citation>
    <scope>NUCLEOTIDE SEQUENCE [LARGE SCALE GENOMIC DNA]</scope>
    <source>
        <strain evidence="3 4">Pla175</strain>
    </source>
</reference>
<dbReference type="KEGG" id="pnd:Pla175_09020"/>
<dbReference type="OrthoDB" id="248838at2"/>
<sequence length="425" mass="45592" precursor="true">MRAATIGSIFSAWLLLVGTAAAQQSDWAVTPTAGQDRYGSAGGAAAQPLQQPASLPATASNRDITPLPSGNGAASGMAPVGPNAPTRAKVTSGVGALPHDHGQVWREYDIRPYTLRVANTNKPEQTIVDWVLRETGYEAWHSDPLGVLSASRDTLRVYHTPQMQAIVADIVDRFVNSHAEPFGFSLRMASIRSPNWRAKALPLLTPIPVQSPGIQGWVMAKENAAMLLADLSRRSDFREHSSSNQIVLNGQHAVVSTMRPRSYIRGLTPTPNAWPGFQPEMGQIEEGITLEFSPLMGHDLSSADAVIKIRLLQIEKMNSVDMDIPSPAGANQRMKIEVPQMTMASMHERFRWPAGQVLLLSMGVVATPAPDTSRNFLSMIPGVDAPPRADGLLFVEAKGMTTPAASSTGGASTAARTPGGYMGRY</sequence>
<feature type="region of interest" description="Disordered" evidence="1">
    <location>
        <begin position="32"/>
        <end position="95"/>
    </location>
</feature>
<feature type="chain" id="PRO_5021921082" description="Bacterial type II and III secretion system protein" evidence="2">
    <location>
        <begin position="23"/>
        <end position="425"/>
    </location>
</feature>
<protein>
    <recommendedName>
        <fullName evidence="5">Bacterial type II and III secretion system protein</fullName>
    </recommendedName>
</protein>
<feature type="compositionally biased region" description="Low complexity" evidence="1">
    <location>
        <begin position="404"/>
        <end position="419"/>
    </location>
</feature>
<dbReference type="RefSeq" id="WP_145281501.1">
    <property type="nucleotide sequence ID" value="NZ_CP036291.1"/>
</dbReference>
<evidence type="ECO:0008006" key="5">
    <source>
        <dbReference type="Google" id="ProtNLM"/>
    </source>
</evidence>
<accession>A0A518D7T8</accession>
<feature type="signal peptide" evidence="2">
    <location>
        <begin position="1"/>
        <end position="22"/>
    </location>
</feature>
<proteinExistence type="predicted"/>
<gene>
    <name evidence="3" type="ORF">Pla175_09020</name>
</gene>
<evidence type="ECO:0000313" key="4">
    <source>
        <dbReference type="Proteomes" id="UP000317429"/>
    </source>
</evidence>
<keyword evidence="4" id="KW-1185">Reference proteome</keyword>
<evidence type="ECO:0000256" key="1">
    <source>
        <dbReference type="SAM" id="MobiDB-lite"/>
    </source>
</evidence>
<keyword evidence="2" id="KW-0732">Signal</keyword>